<accession>A0A2T6IQ91</accession>
<dbReference type="EMBL" id="AFHV02002037">
    <property type="protein sequence ID" value="PUA87495.1"/>
    <property type="molecule type" value="Genomic_DNA"/>
</dbReference>
<dbReference type="Proteomes" id="UP000244488">
    <property type="component" value="Unassembled WGS sequence"/>
</dbReference>
<keyword evidence="2" id="KW-1133">Transmembrane helix</keyword>
<evidence type="ECO:0000313" key="3">
    <source>
        <dbReference type="EMBL" id="PUA87495.1"/>
    </source>
</evidence>
<evidence type="ECO:0000256" key="2">
    <source>
        <dbReference type="SAM" id="Phobius"/>
    </source>
</evidence>
<organism evidence="3 4">
    <name type="scientific">Toxoplasma gondii TgCATBr9</name>
    <dbReference type="NCBI Taxonomy" id="943120"/>
    <lineage>
        <taxon>Eukaryota</taxon>
        <taxon>Sar</taxon>
        <taxon>Alveolata</taxon>
        <taxon>Apicomplexa</taxon>
        <taxon>Conoidasida</taxon>
        <taxon>Coccidia</taxon>
        <taxon>Eucoccidiorida</taxon>
        <taxon>Eimeriorina</taxon>
        <taxon>Sarcocystidae</taxon>
        <taxon>Toxoplasma</taxon>
    </lineage>
</organism>
<dbReference type="AlphaFoldDB" id="A0A2T6IQ91"/>
<feature type="transmembrane region" description="Helical" evidence="2">
    <location>
        <begin position="6"/>
        <end position="29"/>
    </location>
</feature>
<protein>
    <submittedName>
        <fullName evidence="3">Putative transmembrane protein</fullName>
    </submittedName>
</protein>
<feature type="region of interest" description="Disordered" evidence="1">
    <location>
        <begin position="52"/>
        <end position="103"/>
    </location>
</feature>
<name>A0A2T6IQ91_TOXGO</name>
<sequence>MAVPWSVLVSFLSSAPFLLAAAGLAFLVLDFFAVYQLKKIYAPSVSAQPREDEAFPAVTPAQQACEEQRSDVPGSYEQGFDADEDAREGRDSDDEDEHDGDRRRGFRAALEQWAARSLPRTLFRLQGGDGASLRTLTVPPRLTGGQTRSAFMLLLSVAILGKFCGGSRASVSSSPPLLIEHRGLRSLEPCLHPRAWQSVIDSGSEIDAAHE</sequence>
<proteinExistence type="predicted"/>
<keyword evidence="2" id="KW-0472">Membrane</keyword>
<feature type="compositionally biased region" description="Acidic residues" evidence="1">
    <location>
        <begin position="80"/>
        <end position="98"/>
    </location>
</feature>
<keyword evidence="2 3" id="KW-0812">Transmembrane</keyword>
<evidence type="ECO:0000313" key="4">
    <source>
        <dbReference type="Proteomes" id="UP000244488"/>
    </source>
</evidence>
<dbReference type="VEuPathDB" id="ToxoDB:TGBR9_222310"/>
<evidence type="ECO:0000256" key="1">
    <source>
        <dbReference type="SAM" id="MobiDB-lite"/>
    </source>
</evidence>
<reference evidence="3 4" key="1">
    <citation type="journal article" date="2016" name="Nat. Commun.">
        <title>Local admixture of amplified and diversified secreted pathogenesis determinants shapes mosaic Toxoplasma gondii genomes.</title>
        <authorList>
            <person name="Lorenzi H."/>
            <person name="Khan A."/>
            <person name="Behnke M.S."/>
            <person name="Namasivayam S."/>
            <person name="Swapna L.S."/>
            <person name="Hadjithomas M."/>
            <person name="Karamycheva S."/>
            <person name="Pinney D."/>
            <person name="Brunk B.P."/>
            <person name="Ajioka J.W."/>
            <person name="Ajzenberg D."/>
            <person name="Boothroyd J.C."/>
            <person name="Boyle J.P."/>
            <person name="Darde M.L."/>
            <person name="Diaz-Miranda M.A."/>
            <person name="Dubey J.P."/>
            <person name="Fritz H.M."/>
            <person name="Gennari S.M."/>
            <person name="Gregory B.D."/>
            <person name="Kim K."/>
            <person name="Saeij J.P."/>
            <person name="Su C."/>
            <person name="White M.W."/>
            <person name="Zhu X.Q."/>
            <person name="Howe D.K."/>
            <person name="Rosenthal B.M."/>
            <person name="Grigg M.E."/>
            <person name="Parkinson J."/>
            <person name="Liu L."/>
            <person name="Kissinger J.C."/>
            <person name="Roos D.S."/>
            <person name="Sibley L.D."/>
        </authorList>
    </citation>
    <scope>NUCLEOTIDE SEQUENCE [LARGE SCALE GENOMIC DNA]</scope>
    <source>
        <strain evidence="3 4">TgCATBr9</strain>
    </source>
</reference>
<gene>
    <name evidence="3" type="ORF">TGBR9_222310</name>
</gene>
<comment type="caution">
    <text evidence="3">The sequence shown here is derived from an EMBL/GenBank/DDBJ whole genome shotgun (WGS) entry which is preliminary data.</text>
</comment>